<proteinExistence type="inferred from homology"/>
<reference evidence="11 12" key="1">
    <citation type="journal article" date="2019" name="Sci. Rep.">
        <title>Comparative genomics of chytrid fungi reveal insights into the obligate biotrophic and pathogenic lifestyle of Synchytrium endobioticum.</title>
        <authorList>
            <person name="van de Vossenberg B.T.L.H."/>
            <person name="Warris S."/>
            <person name="Nguyen H.D.T."/>
            <person name="van Gent-Pelzer M.P.E."/>
            <person name="Joly D.L."/>
            <person name="van de Geest H.C."/>
            <person name="Bonants P.J.M."/>
            <person name="Smith D.S."/>
            <person name="Levesque C.A."/>
            <person name="van der Lee T.A.J."/>
        </authorList>
    </citation>
    <scope>NUCLEOTIDE SEQUENCE [LARGE SCALE GENOMIC DNA]</scope>
    <source>
        <strain evidence="10 12">LEV6574</strain>
        <strain evidence="9 11">MB42</strain>
    </source>
</reference>
<dbReference type="PIRSF" id="PIRSF022950">
    <property type="entry name" value="PPase_methylesterase_euk"/>
    <property type="match status" value="1"/>
</dbReference>
<comment type="caution">
    <text evidence="10">The sequence shown here is derived from an EMBL/GenBank/DDBJ whole genome shotgun (WGS) entry which is preliminary data.</text>
</comment>
<dbReference type="EC" id="3.1.1.-" evidence="6"/>
<dbReference type="EMBL" id="QEAM01000514">
    <property type="protein sequence ID" value="TPX39203.1"/>
    <property type="molecule type" value="Genomic_DNA"/>
</dbReference>
<evidence type="ECO:0000313" key="9">
    <source>
        <dbReference type="EMBL" id="TPX32765.1"/>
    </source>
</evidence>
<dbReference type="InterPro" id="IPR016812">
    <property type="entry name" value="PPase_methylesterase_euk"/>
</dbReference>
<comment type="similarity">
    <text evidence="1 6">Belongs to the AB hydrolase superfamily.</text>
</comment>
<evidence type="ECO:0000256" key="1">
    <source>
        <dbReference type="ARBA" id="ARBA00008645"/>
    </source>
</evidence>
<evidence type="ECO:0000313" key="11">
    <source>
        <dbReference type="Proteomes" id="UP000317494"/>
    </source>
</evidence>
<name>A0A507CLT3_9FUNG</name>
<dbReference type="GO" id="GO:0051723">
    <property type="term" value="F:protein methylesterase activity"/>
    <property type="evidence" value="ECO:0007669"/>
    <property type="project" value="UniProtKB-EC"/>
</dbReference>
<comment type="function">
    <text evidence="6">Demethylates proteins that have been reversibly carboxymethylated.</text>
</comment>
<evidence type="ECO:0000256" key="7">
    <source>
        <dbReference type="PIRSR" id="PIRSR022950-1"/>
    </source>
</evidence>
<organism evidence="10 12">
    <name type="scientific">Synchytrium endobioticum</name>
    <dbReference type="NCBI Taxonomy" id="286115"/>
    <lineage>
        <taxon>Eukaryota</taxon>
        <taxon>Fungi</taxon>
        <taxon>Fungi incertae sedis</taxon>
        <taxon>Chytridiomycota</taxon>
        <taxon>Chytridiomycota incertae sedis</taxon>
        <taxon>Chytridiomycetes</taxon>
        <taxon>Synchytriales</taxon>
        <taxon>Synchytriaceae</taxon>
        <taxon>Synchytrium</taxon>
    </lineage>
</organism>
<dbReference type="OrthoDB" id="194865at2759"/>
<dbReference type="EMBL" id="QEAN01000560">
    <property type="protein sequence ID" value="TPX32765.1"/>
    <property type="molecule type" value="Genomic_DNA"/>
</dbReference>
<evidence type="ECO:0000256" key="3">
    <source>
        <dbReference type="ARBA" id="ARBA00022487"/>
    </source>
</evidence>
<evidence type="ECO:0000256" key="6">
    <source>
        <dbReference type="PIRNR" id="PIRNR022950"/>
    </source>
</evidence>
<dbReference type="Proteomes" id="UP000317494">
    <property type="component" value="Unassembled WGS sequence"/>
</dbReference>
<dbReference type="AlphaFoldDB" id="A0A507CLT3"/>
<feature type="domain" description="AB hydrolase-1" evidence="8">
    <location>
        <begin position="90"/>
        <end position="335"/>
    </location>
</feature>
<dbReference type="VEuPathDB" id="FungiDB:SeMB42_g07577"/>
<dbReference type="InterPro" id="IPR000073">
    <property type="entry name" value="AB_hydrolase_1"/>
</dbReference>
<comment type="catalytic activity">
    <reaction evidence="5">
        <text>[phosphatase 2A protein]-C-terminal L-leucine methyl ester + H2O = [phosphatase 2A protein]-C-terminal L-leucine + methanol + H(+)</text>
        <dbReference type="Rhea" id="RHEA:48548"/>
        <dbReference type="Rhea" id="RHEA-COMP:12134"/>
        <dbReference type="Rhea" id="RHEA-COMP:12135"/>
        <dbReference type="ChEBI" id="CHEBI:15377"/>
        <dbReference type="ChEBI" id="CHEBI:15378"/>
        <dbReference type="ChEBI" id="CHEBI:17790"/>
        <dbReference type="ChEBI" id="CHEBI:90516"/>
        <dbReference type="ChEBI" id="CHEBI:90517"/>
        <dbReference type="EC" id="3.1.1.89"/>
    </reaction>
</comment>
<evidence type="ECO:0000313" key="10">
    <source>
        <dbReference type="EMBL" id="TPX39203.1"/>
    </source>
</evidence>
<evidence type="ECO:0000256" key="5">
    <source>
        <dbReference type="ARBA" id="ARBA00049203"/>
    </source>
</evidence>
<dbReference type="PANTHER" id="PTHR14189">
    <property type="entry name" value="PROTEIN PHOSPHATASE METHYLESTERASE-1 RELATED"/>
    <property type="match status" value="1"/>
</dbReference>
<dbReference type="Proteomes" id="UP000320475">
    <property type="component" value="Unassembled WGS sequence"/>
</dbReference>
<evidence type="ECO:0000256" key="2">
    <source>
        <dbReference type="ARBA" id="ARBA00020672"/>
    </source>
</evidence>
<feature type="active site" evidence="7">
    <location>
        <position position="193"/>
    </location>
</feature>
<dbReference type="Pfam" id="PF12697">
    <property type="entry name" value="Abhydrolase_6"/>
    <property type="match status" value="1"/>
</dbReference>
<accession>A0A507CLT3</accession>
<gene>
    <name evidence="10" type="ORF">SeLEV6574_g07380</name>
    <name evidence="9" type="ORF">SeMB42_g07577</name>
</gene>
<dbReference type="SUPFAM" id="SSF53474">
    <property type="entry name" value="alpha/beta-Hydrolases"/>
    <property type="match status" value="1"/>
</dbReference>
<sequence>MSSLHKQLLKCRDGAINSSNQNDAVAAAPPPVFAMPAKKPPVDYEALPWSFYFDTSNDLTIGDSNDTFRIYQTKPSKAEASMKSIPLFYFHHGGGHSAMTWALTVKELKHGVLGDNCLTLCFDCRGHGSTRTDREDDLSLERLSSDFVNVLHAGHPVLPNEIVLVGHSMGGAVVVDVASRGLIKNVIGVVVLDIVEGTAMESLNYMFKSLLDRPPSFPSIQSAIEWSLKHDGSKDLEAARISVPSQLQPLQDDRNGKVTGYTWRTNLTASQPYWKGWYEGMSSKFLSVKGGRLIILAGTDRLDKALMIGQMQGKFQMTVLNRVGHSIQEDAPVALSRSLESFYEKWSPFLHPGFNR</sequence>
<keyword evidence="4 6" id="KW-0378">Hydrolase</keyword>
<dbReference type="InterPro" id="IPR029058">
    <property type="entry name" value="AB_hydrolase_fold"/>
</dbReference>
<feature type="active site" evidence="7">
    <location>
        <position position="325"/>
    </location>
</feature>
<feature type="active site" evidence="7">
    <location>
        <position position="168"/>
    </location>
</feature>
<evidence type="ECO:0000313" key="12">
    <source>
        <dbReference type="Proteomes" id="UP000320475"/>
    </source>
</evidence>
<dbReference type="STRING" id="286115.A0A507CLT3"/>
<evidence type="ECO:0000256" key="4">
    <source>
        <dbReference type="ARBA" id="ARBA00022801"/>
    </source>
</evidence>
<evidence type="ECO:0000259" key="8">
    <source>
        <dbReference type="Pfam" id="PF12697"/>
    </source>
</evidence>
<dbReference type="Gene3D" id="3.40.50.1820">
    <property type="entry name" value="alpha/beta hydrolase"/>
    <property type="match status" value="1"/>
</dbReference>
<dbReference type="PANTHER" id="PTHR14189:SF0">
    <property type="entry name" value="PROTEIN PHOSPHATASE METHYLESTERASE 1"/>
    <property type="match status" value="1"/>
</dbReference>
<keyword evidence="11" id="KW-1185">Reference proteome</keyword>
<protein>
    <recommendedName>
        <fullName evidence="2 6">Protein phosphatase methylesterase 1</fullName>
        <shortName evidence="6">PME-1</shortName>
        <ecNumber evidence="6">3.1.1.-</ecNumber>
    </recommendedName>
</protein>
<keyword evidence="3 6" id="KW-0719">Serine esterase</keyword>